<dbReference type="InterPro" id="IPR045886">
    <property type="entry name" value="ThiF/MoeB/HesA"/>
</dbReference>
<evidence type="ECO:0000256" key="5">
    <source>
        <dbReference type="PIRNR" id="PIRNR039099"/>
    </source>
</evidence>
<dbReference type="Pfam" id="PF00899">
    <property type="entry name" value="ThiF"/>
    <property type="match status" value="1"/>
</dbReference>
<dbReference type="PANTHER" id="PTHR10953">
    <property type="entry name" value="UBIQUITIN-ACTIVATING ENZYME E1"/>
    <property type="match status" value="1"/>
</dbReference>
<dbReference type="Proteomes" id="UP000085678">
    <property type="component" value="Unplaced"/>
</dbReference>
<accession>A0A1S3I5C7</accession>
<dbReference type="CDD" id="cd01493">
    <property type="entry name" value="APPBP1_RUB"/>
    <property type="match status" value="1"/>
</dbReference>
<protein>
    <recommendedName>
        <fullName evidence="3 5">NEDD8-activating enzyme E1 regulatory subunit</fullName>
    </recommendedName>
</protein>
<dbReference type="InterPro" id="IPR035985">
    <property type="entry name" value="Ubiquitin-activating_enz"/>
</dbReference>
<evidence type="ECO:0000256" key="3">
    <source>
        <dbReference type="ARBA" id="ARBA00015407"/>
    </source>
</evidence>
<evidence type="ECO:0000313" key="7">
    <source>
        <dbReference type="Proteomes" id="UP000085678"/>
    </source>
</evidence>
<dbReference type="GO" id="GO:0045116">
    <property type="term" value="P:protein neddylation"/>
    <property type="evidence" value="ECO:0007669"/>
    <property type="project" value="UniProtKB-UniRule"/>
</dbReference>
<dbReference type="OMA" id="KLITHQY"/>
<dbReference type="KEGG" id="lak:106161146"/>
<sequence length="558" mass="62880">MSGEKESLDKTRKYDRQLRLWGDHGQCALESAKVCLINATATGTEILKNLILPGVGSFTIVDGKKVTGEDVGNNFFLDKDKIGESRAQVATDLLLELNEDVTGNFMEESPELLLERNPEFFDTFTIVVAVDLPERVLHKLSGHLWEKDIPLMVVRAYGLIGSIRLVAREHTVIESHPDNAHEDLRLDRPFPGLTQYCDSLDLSTMKKKDHSHTPWLVIIFKYLQIWKEQHGGAAPKNYKEKNEFKKLIQQGVLRNEEGVPEVEENFDEAINNVNVSLVPTSIPSAVQNIFNDSECVNLQPESKPFWILARAVKDFVESVGEGALPLRGTIPDMTADSERYIQLQQVYRQQAAVEAEWVANRVQQLLQSLGKGEPVPTDMKSRCQSQNNNNIASSKDTITEADVKLFCRNASFLRVLQYRSIAQEYDPATAKIGELVGNIEESDEDDAIWYILLRAVDKFYADFNRYPGVYDDQVEADIPKLKTCLAKLLHEYGNVYNIKDDFVHEMCRYGAAEIHSVASFLGGVAAQEAIKIITGQFVPMNNTYIYNAMKQTSVTVEL</sequence>
<dbReference type="GO" id="GO:0019781">
    <property type="term" value="F:NEDD8 activating enzyme activity"/>
    <property type="evidence" value="ECO:0007669"/>
    <property type="project" value="UniProtKB-UniRule"/>
</dbReference>
<keyword evidence="7" id="KW-1185">Reference proteome</keyword>
<dbReference type="SUPFAM" id="SSF69572">
    <property type="entry name" value="Activating enzymes of the ubiquitin-like proteins"/>
    <property type="match status" value="1"/>
</dbReference>
<evidence type="ECO:0000256" key="4">
    <source>
        <dbReference type="ARBA" id="ARBA00022786"/>
    </source>
</evidence>
<dbReference type="InterPro" id="IPR030667">
    <property type="entry name" value="APP-BP1"/>
</dbReference>
<dbReference type="RefSeq" id="XP_013393467.1">
    <property type="nucleotide sequence ID" value="XM_013538013.1"/>
</dbReference>
<feature type="domain" description="THIF-type NAD/FAD binding fold" evidence="6">
    <location>
        <begin position="14"/>
        <end position="552"/>
    </location>
</feature>
<organism evidence="7 8">
    <name type="scientific">Lingula anatina</name>
    <name type="common">Brachiopod</name>
    <name type="synonym">Lingula unguis</name>
    <dbReference type="NCBI Taxonomy" id="7574"/>
    <lineage>
        <taxon>Eukaryota</taxon>
        <taxon>Metazoa</taxon>
        <taxon>Spiralia</taxon>
        <taxon>Lophotrochozoa</taxon>
        <taxon>Brachiopoda</taxon>
        <taxon>Linguliformea</taxon>
        <taxon>Lingulata</taxon>
        <taxon>Lingulida</taxon>
        <taxon>Linguloidea</taxon>
        <taxon>Lingulidae</taxon>
        <taxon>Lingula</taxon>
    </lineage>
</organism>
<name>A0A1S3I5C7_LINAN</name>
<dbReference type="AlphaFoldDB" id="A0A1S3I5C7"/>
<reference evidence="8" key="1">
    <citation type="submission" date="2025-08" db="UniProtKB">
        <authorList>
            <consortium name="RefSeq"/>
        </authorList>
    </citation>
    <scope>IDENTIFICATION</scope>
    <source>
        <tissue evidence="8">Gonads</tissue>
    </source>
</reference>
<dbReference type="PIRSF" id="PIRSF039099">
    <property type="entry name" value="APP-BP1"/>
    <property type="match status" value="1"/>
</dbReference>
<evidence type="ECO:0000256" key="1">
    <source>
        <dbReference type="ARBA" id="ARBA00005032"/>
    </source>
</evidence>
<dbReference type="GeneID" id="106161146"/>
<dbReference type="InParanoid" id="A0A1S3I5C7"/>
<evidence type="ECO:0000259" key="6">
    <source>
        <dbReference type="Pfam" id="PF00899"/>
    </source>
</evidence>
<dbReference type="GO" id="GO:0005737">
    <property type="term" value="C:cytoplasm"/>
    <property type="evidence" value="ECO:0007669"/>
    <property type="project" value="TreeGrafter"/>
</dbReference>
<comment type="similarity">
    <text evidence="2 5">Belongs to the ubiquitin-activating E1 family. ULA1 subfamily.</text>
</comment>
<dbReference type="PANTHER" id="PTHR10953:SF29">
    <property type="entry name" value="NEDD8-ACTIVATING ENZYME E1 REGULATORY SUBUNIT"/>
    <property type="match status" value="1"/>
</dbReference>
<evidence type="ECO:0000313" key="8">
    <source>
        <dbReference type="RefSeq" id="XP_013393467.1"/>
    </source>
</evidence>
<comment type="pathway">
    <text evidence="1 5">Protein modification; protein neddylation.</text>
</comment>
<keyword evidence="4 5" id="KW-0833">Ubl conjugation pathway</keyword>
<dbReference type="FunCoup" id="A0A1S3I5C7">
    <property type="interactions" value="2468"/>
</dbReference>
<dbReference type="UniPathway" id="UPA00885"/>
<proteinExistence type="inferred from homology"/>
<dbReference type="InterPro" id="IPR000594">
    <property type="entry name" value="ThiF_NAD_FAD-bd"/>
</dbReference>
<dbReference type="OrthoDB" id="1708823at2759"/>
<dbReference type="Gene3D" id="3.40.50.720">
    <property type="entry name" value="NAD(P)-binding Rossmann-like Domain"/>
    <property type="match status" value="2"/>
</dbReference>
<gene>
    <name evidence="8" type="primary">LOC106161146</name>
</gene>
<evidence type="ECO:0000256" key="2">
    <source>
        <dbReference type="ARBA" id="ARBA00006868"/>
    </source>
</evidence>
<dbReference type="FunFam" id="3.40.50.720:FF:000187">
    <property type="entry name" value="NEDD8-activating enzyme E1 regulatory subunit"/>
    <property type="match status" value="1"/>
</dbReference>
<dbReference type="STRING" id="7574.A0A1S3I5C7"/>